<feature type="region of interest" description="Disordered" evidence="1">
    <location>
        <begin position="1"/>
        <end position="31"/>
    </location>
</feature>
<protein>
    <submittedName>
        <fullName evidence="2">Uncharacterized protein</fullName>
    </submittedName>
</protein>
<evidence type="ECO:0000313" key="2">
    <source>
        <dbReference type="EnsemblMetazoa" id="CJA32317a.1"/>
    </source>
</evidence>
<dbReference type="Proteomes" id="UP000005237">
    <property type="component" value="Unassembled WGS sequence"/>
</dbReference>
<evidence type="ECO:0000256" key="1">
    <source>
        <dbReference type="SAM" id="MobiDB-lite"/>
    </source>
</evidence>
<reference evidence="3" key="1">
    <citation type="submission" date="2010-08" db="EMBL/GenBank/DDBJ databases">
        <authorList>
            <consortium name="Caenorhabditis japonica Sequencing Consortium"/>
            <person name="Wilson R.K."/>
        </authorList>
    </citation>
    <scope>NUCLEOTIDE SEQUENCE [LARGE SCALE GENOMIC DNA]</scope>
    <source>
        <strain evidence="3">DF5081</strain>
    </source>
</reference>
<organism evidence="2 3">
    <name type="scientific">Caenorhabditis japonica</name>
    <dbReference type="NCBI Taxonomy" id="281687"/>
    <lineage>
        <taxon>Eukaryota</taxon>
        <taxon>Metazoa</taxon>
        <taxon>Ecdysozoa</taxon>
        <taxon>Nematoda</taxon>
        <taxon>Chromadorea</taxon>
        <taxon>Rhabditida</taxon>
        <taxon>Rhabditina</taxon>
        <taxon>Rhabditomorpha</taxon>
        <taxon>Rhabditoidea</taxon>
        <taxon>Rhabditidae</taxon>
        <taxon>Peloderinae</taxon>
        <taxon>Caenorhabditis</taxon>
    </lineage>
</organism>
<feature type="compositionally biased region" description="Low complexity" evidence="1">
    <location>
        <begin position="20"/>
        <end position="31"/>
    </location>
</feature>
<evidence type="ECO:0000313" key="3">
    <source>
        <dbReference type="Proteomes" id="UP000005237"/>
    </source>
</evidence>
<reference evidence="2" key="2">
    <citation type="submission" date="2022-06" db="UniProtKB">
        <authorList>
            <consortium name="EnsemblMetazoa"/>
        </authorList>
    </citation>
    <scope>IDENTIFICATION</scope>
    <source>
        <strain evidence="2">DF5081</strain>
    </source>
</reference>
<name>A0A8R1EC56_CAEJA</name>
<dbReference type="AlphaFoldDB" id="A0A8R1EC56"/>
<dbReference type="EnsemblMetazoa" id="CJA32317a.1">
    <property type="protein sequence ID" value="CJA32317a.1"/>
    <property type="gene ID" value="WBGene00208164"/>
</dbReference>
<sequence length="31" mass="2815">NAQKAKLGSSPSLHGGGGTTSSSGSTNGTAP</sequence>
<proteinExistence type="predicted"/>
<keyword evidence="3" id="KW-1185">Reference proteome</keyword>
<accession>A0A8R1EC56</accession>